<dbReference type="GO" id="GO:0045892">
    <property type="term" value="P:negative regulation of DNA-templated transcription"/>
    <property type="evidence" value="ECO:0007669"/>
    <property type="project" value="InterPro"/>
</dbReference>
<feature type="domain" description="HTH cro/C1-type" evidence="1">
    <location>
        <begin position="100"/>
        <end position="155"/>
    </location>
</feature>
<dbReference type="InterPro" id="IPR010744">
    <property type="entry name" value="Phage_CI_N"/>
</dbReference>
<dbReference type="Pfam" id="PF16452">
    <property type="entry name" value="Phage_CI_C"/>
    <property type="match status" value="1"/>
</dbReference>
<accession>A0A0B1R2W9</accession>
<dbReference type="Gene3D" id="1.10.260.40">
    <property type="entry name" value="lambda repressor-like DNA-binding domains"/>
    <property type="match status" value="2"/>
</dbReference>
<dbReference type="GO" id="GO:0003677">
    <property type="term" value="F:DNA binding"/>
    <property type="evidence" value="ECO:0007669"/>
    <property type="project" value="InterPro"/>
</dbReference>
<evidence type="ECO:0000313" key="3">
    <source>
        <dbReference type="Proteomes" id="UP000030853"/>
    </source>
</evidence>
<sequence>MIEEKGGSTQILERLMSSYGVNTQKDLAAALGIPANNISGWTQRDSVPGNAIIKCALDTGAELRWLVSGELAKASFIRGADALIGKVLYDEITSSGGKPVLRRIMDAYGFTLQKQLCERLGISSGTVSTWVRRNYFPGDVVVTCALETGASLQWLATGKENQKKSLDNEHNVTSIPKKNLNDGVLIDTGFWSVDLSIISNVIKTPILISSNTDLWIIDGSVNELSNGLWLLGVDDKYDIYKVALLPGKKISVNSGGDSFVCMDNEVYGYGKVAVTIGKNF</sequence>
<dbReference type="SMART" id="SM00530">
    <property type="entry name" value="HTH_XRE"/>
    <property type="match status" value="2"/>
</dbReference>
<dbReference type="RefSeq" id="WP_039335386.1">
    <property type="nucleotide sequence ID" value="NZ_JTJJ01000097.1"/>
</dbReference>
<dbReference type="Gene3D" id="2.10.109.10">
    <property type="entry name" value="Umud Fragment, subunit A"/>
    <property type="match status" value="1"/>
</dbReference>
<dbReference type="Proteomes" id="UP000030853">
    <property type="component" value="Unassembled WGS sequence"/>
</dbReference>
<proteinExistence type="predicted"/>
<gene>
    <name evidence="2" type="ORF">QU24_21570</name>
</gene>
<dbReference type="InterPro" id="IPR010982">
    <property type="entry name" value="Lambda_DNA-bd_dom_sf"/>
</dbReference>
<dbReference type="AlphaFoldDB" id="A0A0B1R2W9"/>
<organism evidence="2 3">
    <name type="scientific">Pantoea rodasii</name>
    <dbReference type="NCBI Taxonomy" id="1076549"/>
    <lineage>
        <taxon>Bacteria</taxon>
        <taxon>Pseudomonadati</taxon>
        <taxon>Pseudomonadota</taxon>
        <taxon>Gammaproteobacteria</taxon>
        <taxon>Enterobacterales</taxon>
        <taxon>Erwiniaceae</taxon>
        <taxon>Pantoea</taxon>
    </lineage>
</organism>
<dbReference type="InterPro" id="IPR001387">
    <property type="entry name" value="Cro/C1-type_HTH"/>
</dbReference>
<comment type="caution">
    <text evidence="2">The sequence shown here is derived from an EMBL/GenBank/DDBJ whole genome shotgun (WGS) entry which is preliminary data.</text>
</comment>
<feature type="domain" description="HTH cro/C1-type" evidence="1">
    <location>
        <begin position="11"/>
        <end position="66"/>
    </location>
</feature>
<dbReference type="Pfam" id="PF07022">
    <property type="entry name" value="Phage_CI_repr"/>
    <property type="match status" value="2"/>
</dbReference>
<protein>
    <submittedName>
        <fullName evidence="2">Repressor</fullName>
    </submittedName>
</protein>
<dbReference type="CDD" id="cd00093">
    <property type="entry name" value="HTH_XRE"/>
    <property type="match status" value="1"/>
</dbReference>
<reference evidence="2 3" key="1">
    <citation type="submission" date="2014-11" db="EMBL/GenBank/DDBJ databases">
        <title>Genome sequencing of Pantoea rodasii ND03.</title>
        <authorList>
            <person name="Muhamad Yunos N.Y."/>
            <person name="Chan K.-G."/>
        </authorList>
    </citation>
    <scope>NUCLEOTIDE SEQUENCE [LARGE SCALE GENOMIC DNA]</scope>
    <source>
        <strain evidence="2 3">ND03</strain>
    </source>
</reference>
<evidence type="ECO:0000259" key="1">
    <source>
        <dbReference type="SMART" id="SM00530"/>
    </source>
</evidence>
<dbReference type="InterPro" id="IPR032499">
    <property type="entry name" value="Phage_CI_C"/>
</dbReference>
<dbReference type="GO" id="GO:0051259">
    <property type="term" value="P:protein complex oligomerization"/>
    <property type="evidence" value="ECO:0007669"/>
    <property type="project" value="InterPro"/>
</dbReference>
<dbReference type="EMBL" id="JTJJ01000097">
    <property type="protein sequence ID" value="KHJ66011.1"/>
    <property type="molecule type" value="Genomic_DNA"/>
</dbReference>
<evidence type="ECO:0000313" key="2">
    <source>
        <dbReference type="EMBL" id="KHJ66011.1"/>
    </source>
</evidence>
<name>A0A0B1R2W9_9GAMM</name>